<comment type="caution">
    <text evidence="1">The sequence shown here is derived from an EMBL/GenBank/DDBJ whole genome shotgun (WGS) entry which is preliminary data.</text>
</comment>
<keyword evidence="2" id="KW-1185">Reference proteome</keyword>
<dbReference type="Proteomes" id="UP001500037">
    <property type="component" value="Unassembled WGS sequence"/>
</dbReference>
<name>A0ABP4H1S1_9ACTN</name>
<gene>
    <name evidence="1" type="ORF">GCM10009665_43030</name>
</gene>
<dbReference type="EMBL" id="BAAALF010000080">
    <property type="protein sequence ID" value="GAA1247448.1"/>
    <property type="molecule type" value="Genomic_DNA"/>
</dbReference>
<reference evidence="2" key="1">
    <citation type="journal article" date="2019" name="Int. J. Syst. Evol. Microbiol.">
        <title>The Global Catalogue of Microorganisms (GCM) 10K type strain sequencing project: providing services to taxonomists for standard genome sequencing and annotation.</title>
        <authorList>
            <consortium name="The Broad Institute Genomics Platform"/>
            <consortium name="The Broad Institute Genome Sequencing Center for Infectious Disease"/>
            <person name="Wu L."/>
            <person name="Ma J."/>
        </authorList>
    </citation>
    <scope>NUCLEOTIDE SEQUENCE [LARGE SCALE GENOMIC DNA]</scope>
    <source>
        <strain evidence="2">JCM 13004</strain>
    </source>
</reference>
<evidence type="ECO:0008006" key="3">
    <source>
        <dbReference type="Google" id="ProtNLM"/>
    </source>
</evidence>
<organism evidence="1 2">
    <name type="scientific">Kitasatospora nipponensis</name>
    <dbReference type="NCBI Taxonomy" id="258049"/>
    <lineage>
        <taxon>Bacteria</taxon>
        <taxon>Bacillati</taxon>
        <taxon>Actinomycetota</taxon>
        <taxon>Actinomycetes</taxon>
        <taxon>Kitasatosporales</taxon>
        <taxon>Streptomycetaceae</taxon>
        <taxon>Kitasatospora</taxon>
    </lineage>
</organism>
<sequence>MVFTWRYEAADGAVITPAGGIEEFSNQGDAESWIGEEWKQLLADGVEKVVLLEDGREIYPMSLRES</sequence>
<accession>A0ABP4H1S1</accession>
<dbReference type="RefSeq" id="WP_344443488.1">
    <property type="nucleotide sequence ID" value="NZ_BAAALF010000080.1"/>
</dbReference>
<evidence type="ECO:0000313" key="1">
    <source>
        <dbReference type="EMBL" id="GAA1247448.1"/>
    </source>
</evidence>
<evidence type="ECO:0000313" key="2">
    <source>
        <dbReference type="Proteomes" id="UP001500037"/>
    </source>
</evidence>
<protein>
    <recommendedName>
        <fullName evidence="3">YD repeat-containing protein</fullName>
    </recommendedName>
</protein>
<proteinExistence type="predicted"/>